<reference evidence="9 10" key="1">
    <citation type="submission" date="2018-08" db="EMBL/GenBank/DDBJ databases">
        <title>Meiothermus terrae DSM 26712 genome sequencing project.</title>
        <authorList>
            <person name="Da Costa M.S."/>
            <person name="Albuquerque L."/>
            <person name="Raposo P."/>
            <person name="Froufe H.J.C."/>
            <person name="Barroso C.S."/>
            <person name="Egas C."/>
        </authorList>
    </citation>
    <scope>NUCLEOTIDE SEQUENCE [LARGE SCALE GENOMIC DNA]</scope>
    <source>
        <strain evidence="9 10">DSM 26712</strain>
    </source>
</reference>
<dbReference type="Gene3D" id="3.30.565.10">
    <property type="entry name" value="Histidine kinase-like ATPase, C-terminal domain"/>
    <property type="match status" value="1"/>
</dbReference>
<dbReference type="PROSITE" id="PS50110">
    <property type="entry name" value="RESPONSE_REGULATORY"/>
    <property type="match status" value="1"/>
</dbReference>
<dbReference type="Pfam" id="PF01584">
    <property type="entry name" value="CheW"/>
    <property type="match status" value="1"/>
</dbReference>
<dbReference type="Pfam" id="PF02895">
    <property type="entry name" value="H-kinase_dim"/>
    <property type="match status" value="1"/>
</dbReference>
<dbReference type="InterPro" id="IPR001789">
    <property type="entry name" value="Sig_transdc_resp-reg_receiver"/>
</dbReference>
<evidence type="ECO:0000259" key="7">
    <source>
        <dbReference type="PROSITE" id="PS50109"/>
    </source>
</evidence>
<feature type="domain" description="Histidine kinase" evidence="7">
    <location>
        <begin position="91"/>
        <end position="335"/>
    </location>
</feature>
<dbReference type="GO" id="GO:0006935">
    <property type="term" value="P:chemotaxis"/>
    <property type="evidence" value="ECO:0007669"/>
    <property type="project" value="InterPro"/>
</dbReference>
<dbReference type="EMBL" id="QXDL01000153">
    <property type="protein sequence ID" value="RIH81742.1"/>
    <property type="molecule type" value="Genomic_DNA"/>
</dbReference>
<comment type="catalytic activity">
    <reaction evidence="1">
        <text>ATP + protein L-histidine = ADP + protein N-phospho-L-histidine.</text>
        <dbReference type="EC" id="2.7.13.3"/>
    </reaction>
</comment>
<dbReference type="InterPro" id="IPR004105">
    <property type="entry name" value="CheA-like_dim"/>
</dbReference>
<dbReference type="Pfam" id="PF00072">
    <property type="entry name" value="Response_reg"/>
    <property type="match status" value="1"/>
</dbReference>
<dbReference type="Gene3D" id="2.30.30.40">
    <property type="entry name" value="SH3 Domains"/>
    <property type="match status" value="1"/>
</dbReference>
<evidence type="ECO:0000256" key="1">
    <source>
        <dbReference type="ARBA" id="ARBA00000085"/>
    </source>
</evidence>
<evidence type="ECO:0000313" key="10">
    <source>
        <dbReference type="Proteomes" id="UP000265715"/>
    </source>
</evidence>
<dbReference type="InterPro" id="IPR002545">
    <property type="entry name" value="CheW-lke_dom"/>
</dbReference>
<evidence type="ECO:0000256" key="3">
    <source>
        <dbReference type="ARBA" id="ARBA00022553"/>
    </source>
</evidence>
<dbReference type="PROSITE" id="PS50109">
    <property type="entry name" value="HIS_KIN"/>
    <property type="match status" value="1"/>
</dbReference>
<dbReference type="SUPFAM" id="SSF55874">
    <property type="entry name" value="ATPase domain of HSP90 chaperone/DNA topoisomerase II/histidine kinase"/>
    <property type="match status" value="1"/>
</dbReference>
<dbReference type="SMART" id="SM00260">
    <property type="entry name" value="CheW"/>
    <property type="match status" value="1"/>
</dbReference>
<dbReference type="FunFam" id="3.30.565.10:FF:000016">
    <property type="entry name" value="Chemotaxis protein CheA, putative"/>
    <property type="match status" value="1"/>
</dbReference>
<dbReference type="GO" id="GO:0005737">
    <property type="term" value="C:cytoplasm"/>
    <property type="evidence" value="ECO:0007669"/>
    <property type="project" value="InterPro"/>
</dbReference>
<keyword evidence="4 9" id="KW-0808">Transferase</keyword>
<keyword evidence="10" id="KW-1185">Reference proteome</keyword>
<dbReference type="InterPro" id="IPR051315">
    <property type="entry name" value="Bact_Chemotaxis_CheA"/>
</dbReference>
<dbReference type="GO" id="GO:0000155">
    <property type="term" value="F:phosphorelay sensor kinase activity"/>
    <property type="evidence" value="ECO:0007669"/>
    <property type="project" value="InterPro"/>
</dbReference>
<dbReference type="EC" id="2.7.13.3" evidence="2"/>
<name>A0A399EHH8_9DEIN</name>
<dbReference type="SUPFAM" id="SSF52172">
    <property type="entry name" value="CheY-like"/>
    <property type="match status" value="1"/>
</dbReference>
<dbReference type="InterPro" id="IPR011006">
    <property type="entry name" value="CheY-like_superfamily"/>
</dbReference>
<dbReference type="InterPro" id="IPR036061">
    <property type="entry name" value="CheW-like_dom_sf"/>
</dbReference>
<dbReference type="SMART" id="SM00387">
    <property type="entry name" value="HATPase_c"/>
    <property type="match status" value="1"/>
</dbReference>
<dbReference type="SMART" id="SM00448">
    <property type="entry name" value="REC"/>
    <property type="match status" value="1"/>
</dbReference>
<dbReference type="Proteomes" id="UP000265715">
    <property type="component" value="Unassembled WGS sequence"/>
</dbReference>
<dbReference type="PRINTS" id="PR00344">
    <property type="entry name" value="BCTRLSENSOR"/>
</dbReference>
<feature type="domain" description="Response regulatory" evidence="8">
    <location>
        <begin position="481"/>
        <end position="597"/>
    </location>
</feature>
<dbReference type="PANTHER" id="PTHR43395:SF1">
    <property type="entry name" value="CHEMOTAXIS PROTEIN CHEA"/>
    <property type="match status" value="1"/>
</dbReference>
<dbReference type="InterPro" id="IPR036890">
    <property type="entry name" value="HATPase_C_sf"/>
</dbReference>
<sequence>MRVALERLDHLLDLTGEVIGTRSRFESLLARLKEIDDALENSRLRLLQAAADFETRYLNPVLSESKAPAAEEADEGGSSGIGKSVQEMFSELEFDRYTDLNILARSVSEMVADLNEVRSQLGTTLLALRDEQDSFGKLTRSLRSEVGRIRLVPIGRLYQRLRRQVRQIAGERPVRLELSGEQVELDSLVLDGLVEPLVHIVNNAIVHGLESPEVRAGRGKPAEGLLRIRTYQRGGDAFIEVQDDGNGIDVEAVRRKAVEKGLRNEADLQNLSRRELIELIFLPGLSTAATITQEAGRGVGMDAVWNSVRRLKGDITIETQPGLGTTFRLRVPQSLIVSDVLILEAGGHTLGLPSDTVRALRLVEAGAQTLEHEGERYPIQKLSRLLRLPEAEAGEMAVVYLEVAGRQLALGVERLVGLQQSIVKPFEEPLSLLGHFSGALVAGTGEVILVLDPGGLLRLQADPYDNRAVSSLNIAAPVQQTILLADDSLSVRKMVGQNLRRLGYNVVTAADGQEALEILQEGTFAALITDLEMPRMSGFELLEEVRRRPHLAHLPVAILTTRASAKHRDLAMQLGVNAYLTKPADEAQLLQFLREGVRT</sequence>
<dbReference type="AlphaFoldDB" id="A0A399EHH8"/>
<dbReference type="InterPro" id="IPR003594">
    <property type="entry name" value="HATPase_dom"/>
</dbReference>
<dbReference type="SUPFAM" id="SSF50341">
    <property type="entry name" value="CheW-like"/>
    <property type="match status" value="1"/>
</dbReference>
<dbReference type="SMART" id="SM01231">
    <property type="entry name" value="H-kinase_dim"/>
    <property type="match status" value="1"/>
</dbReference>
<keyword evidence="3 6" id="KW-0597">Phosphoprotein</keyword>
<dbReference type="Pfam" id="PF02518">
    <property type="entry name" value="HATPase_c"/>
    <property type="match status" value="1"/>
</dbReference>
<accession>A0A399EHH8</accession>
<dbReference type="PANTHER" id="PTHR43395">
    <property type="entry name" value="SENSOR HISTIDINE KINASE CHEA"/>
    <property type="match status" value="1"/>
</dbReference>
<evidence type="ECO:0000256" key="5">
    <source>
        <dbReference type="ARBA" id="ARBA00022777"/>
    </source>
</evidence>
<dbReference type="InterPro" id="IPR005467">
    <property type="entry name" value="His_kinase_dom"/>
</dbReference>
<keyword evidence="5" id="KW-0418">Kinase</keyword>
<organism evidence="9 10">
    <name type="scientific">Calidithermus terrae</name>
    <dbReference type="NCBI Taxonomy" id="1408545"/>
    <lineage>
        <taxon>Bacteria</taxon>
        <taxon>Thermotogati</taxon>
        <taxon>Deinococcota</taxon>
        <taxon>Deinococci</taxon>
        <taxon>Thermales</taxon>
        <taxon>Thermaceae</taxon>
        <taxon>Calidithermus</taxon>
    </lineage>
</organism>
<protein>
    <recommendedName>
        <fullName evidence="2">histidine kinase</fullName>
        <ecNumber evidence="2">2.7.13.3</ecNumber>
    </recommendedName>
</protein>
<feature type="modified residue" description="4-aspartylphosphate" evidence="6">
    <location>
        <position position="530"/>
    </location>
</feature>
<dbReference type="Gene3D" id="3.40.50.2300">
    <property type="match status" value="1"/>
</dbReference>
<gene>
    <name evidence="9" type="primary">frzE</name>
    <name evidence="9" type="ORF">Mterra_02998</name>
</gene>
<comment type="caution">
    <text evidence="9">The sequence shown here is derived from an EMBL/GenBank/DDBJ whole genome shotgun (WGS) entry which is preliminary data.</text>
</comment>
<proteinExistence type="predicted"/>
<evidence type="ECO:0000256" key="6">
    <source>
        <dbReference type="PROSITE-ProRule" id="PRU00169"/>
    </source>
</evidence>
<evidence type="ECO:0000256" key="2">
    <source>
        <dbReference type="ARBA" id="ARBA00012438"/>
    </source>
</evidence>
<evidence type="ECO:0000256" key="4">
    <source>
        <dbReference type="ARBA" id="ARBA00022679"/>
    </source>
</evidence>
<dbReference type="InterPro" id="IPR004358">
    <property type="entry name" value="Sig_transdc_His_kin-like_C"/>
</dbReference>
<evidence type="ECO:0000259" key="8">
    <source>
        <dbReference type="PROSITE" id="PS50110"/>
    </source>
</evidence>
<evidence type="ECO:0000313" key="9">
    <source>
        <dbReference type="EMBL" id="RIH81742.1"/>
    </source>
</evidence>